<protein>
    <submittedName>
        <fullName evidence="2">Uncharacterized protein</fullName>
    </submittedName>
</protein>
<accession>A0A0D2CE02</accession>
<evidence type="ECO:0000313" key="2">
    <source>
        <dbReference type="EMBL" id="KIW21799.1"/>
    </source>
</evidence>
<dbReference type="EMBL" id="KN847175">
    <property type="protein sequence ID" value="KIW21799.1"/>
    <property type="molecule type" value="Genomic_DNA"/>
</dbReference>
<dbReference type="VEuPathDB" id="FungiDB:PV07_12775"/>
<proteinExistence type="predicted"/>
<reference evidence="2 3" key="1">
    <citation type="submission" date="2015-01" db="EMBL/GenBank/DDBJ databases">
        <title>The Genome Sequence of Cladophialophora immunda CBS83496.</title>
        <authorList>
            <consortium name="The Broad Institute Genomics Platform"/>
            <person name="Cuomo C."/>
            <person name="de Hoog S."/>
            <person name="Gorbushina A."/>
            <person name="Stielow B."/>
            <person name="Teixiera M."/>
            <person name="Abouelleil A."/>
            <person name="Chapman S.B."/>
            <person name="Priest M."/>
            <person name="Young S.K."/>
            <person name="Wortman J."/>
            <person name="Nusbaum C."/>
            <person name="Birren B."/>
        </authorList>
    </citation>
    <scope>NUCLEOTIDE SEQUENCE [LARGE SCALE GENOMIC DNA]</scope>
    <source>
        <strain evidence="2 3">CBS 83496</strain>
    </source>
</reference>
<feature type="signal peptide" evidence="1">
    <location>
        <begin position="1"/>
        <end position="31"/>
    </location>
</feature>
<evidence type="ECO:0000256" key="1">
    <source>
        <dbReference type="SAM" id="SignalP"/>
    </source>
</evidence>
<dbReference type="RefSeq" id="XP_016242016.1">
    <property type="nucleotide sequence ID" value="XM_016400340.1"/>
</dbReference>
<dbReference type="AlphaFoldDB" id="A0A0D2CE02"/>
<feature type="chain" id="PRO_5007395251" evidence="1">
    <location>
        <begin position="32"/>
        <end position="141"/>
    </location>
</feature>
<dbReference type="RefSeq" id="XP_016242015.1">
    <property type="nucleotide sequence ID" value="XM_016400339.1"/>
</dbReference>
<dbReference type="Proteomes" id="UP000054466">
    <property type="component" value="Unassembled WGS sequence"/>
</dbReference>
<organism evidence="2 3">
    <name type="scientific">Cladophialophora immunda</name>
    <dbReference type="NCBI Taxonomy" id="569365"/>
    <lineage>
        <taxon>Eukaryota</taxon>
        <taxon>Fungi</taxon>
        <taxon>Dikarya</taxon>
        <taxon>Ascomycota</taxon>
        <taxon>Pezizomycotina</taxon>
        <taxon>Eurotiomycetes</taxon>
        <taxon>Chaetothyriomycetidae</taxon>
        <taxon>Chaetothyriales</taxon>
        <taxon>Herpotrichiellaceae</taxon>
        <taxon>Cladophialophora</taxon>
    </lineage>
</organism>
<gene>
    <name evidence="2" type="ORF">PV07_12775</name>
</gene>
<keyword evidence="3" id="KW-1185">Reference proteome</keyword>
<keyword evidence="1" id="KW-0732">Signal</keyword>
<sequence>MIFGTSDHCGPGRYSRLFFIVLLEQLLVLRSEERTVSTRLLNCIVELGESSFDRAVKITDILFQFLAQQCDTLRSGRGSQHVIRRWRCYIHGLRPRISCLGEWWLDVIGPPGRIKRVEARLAPSGHDVSRCEGFVACPAVK</sequence>
<dbReference type="HOGENOM" id="CLU_1825088_0_0_1"/>
<evidence type="ECO:0000313" key="3">
    <source>
        <dbReference type="Proteomes" id="UP000054466"/>
    </source>
</evidence>
<dbReference type="GeneID" id="27351969"/>
<name>A0A0D2CE02_9EURO</name>
<dbReference type="EMBL" id="KN847175">
    <property type="protein sequence ID" value="KIW21800.1"/>
    <property type="molecule type" value="Genomic_DNA"/>
</dbReference>